<dbReference type="NCBIfam" id="NF003417">
    <property type="entry name" value="PRK04813.1"/>
    <property type="match status" value="3"/>
</dbReference>
<dbReference type="Pfam" id="PF13193">
    <property type="entry name" value="AMP-binding_C"/>
    <property type="match status" value="1"/>
</dbReference>
<dbReference type="InterPro" id="IPR025110">
    <property type="entry name" value="AMP-bd_C"/>
</dbReference>
<reference evidence="5 6" key="1">
    <citation type="submission" date="2018-02" db="EMBL/GenBank/DDBJ databases">
        <title>Subsurface microbial communities from deep shales in Ohio and West Virginia, USA.</title>
        <authorList>
            <person name="Wrighton K."/>
        </authorList>
    </citation>
    <scope>NUCLEOTIDE SEQUENCE [LARGE SCALE GENOMIC DNA]</scope>
    <source>
        <strain evidence="5 6">OWC-DMM</strain>
    </source>
</reference>
<dbReference type="CDD" id="cd05930">
    <property type="entry name" value="A_NRPS"/>
    <property type="match status" value="1"/>
</dbReference>
<evidence type="ECO:0000256" key="1">
    <source>
        <dbReference type="ARBA" id="ARBA00001957"/>
    </source>
</evidence>
<proteinExistence type="predicted"/>
<dbReference type="SUPFAM" id="SSF52777">
    <property type="entry name" value="CoA-dependent acyltransferases"/>
    <property type="match status" value="4"/>
</dbReference>
<dbReference type="Pfam" id="PF00501">
    <property type="entry name" value="AMP-binding"/>
    <property type="match status" value="3"/>
</dbReference>
<dbReference type="Gene3D" id="3.40.50.980">
    <property type="match status" value="4"/>
</dbReference>
<dbReference type="Pfam" id="PF00668">
    <property type="entry name" value="Condensation"/>
    <property type="match status" value="2"/>
</dbReference>
<gene>
    <name evidence="5" type="ORF">B0F87_102425</name>
</gene>
<protein>
    <submittedName>
        <fullName evidence="5">Amino acid adenylation domain-containing protein</fullName>
    </submittedName>
</protein>
<dbReference type="PANTHER" id="PTHR45527:SF1">
    <property type="entry name" value="FATTY ACID SYNTHASE"/>
    <property type="match status" value="1"/>
</dbReference>
<keyword evidence="2" id="KW-0596">Phosphopantetheine</keyword>
<dbReference type="InterPro" id="IPR042099">
    <property type="entry name" value="ANL_N_sf"/>
</dbReference>
<comment type="cofactor">
    <cofactor evidence="1">
        <name>pantetheine 4'-phosphate</name>
        <dbReference type="ChEBI" id="CHEBI:47942"/>
    </cofactor>
</comment>
<dbReference type="GO" id="GO:0005737">
    <property type="term" value="C:cytoplasm"/>
    <property type="evidence" value="ECO:0007669"/>
    <property type="project" value="TreeGrafter"/>
</dbReference>
<dbReference type="GO" id="GO:0044550">
    <property type="term" value="P:secondary metabolite biosynthetic process"/>
    <property type="evidence" value="ECO:0007669"/>
    <property type="project" value="UniProtKB-ARBA"/>
</dbReference>
<dbReference type="InterPro" id="IPR029063">
    <property type="entry name" value="SAM-dependent_MTases_sf"/>
</dbReference>
<dbReference type="SUPFAM" id="SSF47336">
    <property type="entry name" value="ACP-like"/>
    <property type="match status" value="1"/>
</dbReference>
<dbReference type="InterPro" id="IPR010071">
    <property type="entry name" value="AA_adenyl_dom"/>
</dbReference>
<dbReference type="Pfam" id="PF00550">
    <property type="entry name" value="PP-binding"/>
    <property type="match status" value="1"/>
</dbReference>
<dbReference type="Proteomes" id="UP000240010">
    <property type="component" value="Unassembled WGS sequence"/>
</dbReference>
<dbReference type="InterPro" id="IPR000873">
    <property type="entry name" value="AMP-dep_synth/lig_dom"/>
</dbReference>
<dbReference type="Gene3D" id="2.30.38.10">
    <property type="entry name" value="Luciferase, Domain 3"/>
    <property type="match status" value="1"/>
</dbReference>
<dbReference type="Gene3D" id="3.40.50.12780">
    <property type="entry name" value="N-terminal domain of ligase-like"/>
    <property type="match status" value="1"/>
</dbReference>
<evidence type="ECO:0000259" key="4">
    <source>
        <dbReference type="PROSITE" id="PS50075"/>
    </source>
</evidence>
<dbReference type="InterPro" id="IPR045851">
    <property type="entry name" value="AMP-bd_C_sf"/>
</dbReference>
<dbReference type="InterPro" id="IPR036736">
    <property type="entry name" value="ACP-like_sf"/>
</dbReference>
<sequence>MGRGLKSVRSLNQQFNFLRTCGATKGKHYMNVSERRFRTMTQRWENTDALMSWPLSAAQQGVWVAQQLDPGNPRYNCGGYLEIHGAVDPAILEFAVYQAVLETEALRVRFVDTDEGVRQCIEAPPQKVLHTIDVSRELDPQAAADAWMKSDLAYVVDLASEPLFNHVLFIITPERSFFYLRYHHIVMDGFGQTRYWSRVGEIYSALATGTECVASPFGALDAVLNEDAAYRVSPQFSRDQKYWLEAFADRPEPARLSGVASLASRNLLRRTINLEPTVTEHLRAAAQRTASRWSVLVIAATAAYMQRLTGVENVVLGLPVTSRMTQVARDTPCMMANELPLRLSLQPTMSLGDLLRQVSGQVGRVLMHQRYRGEDLHHALKLSGSDQKLIGPVVNVISFDHHVQFGAHETTAHYLSSGPITDLLIGFYGKSDGSELQIFFDANPELYSHDDLVSHQQRFLHFLDEFLLADADLAISQLDLLRPGERAQLDGYNATERVYDLSKCLHELIDEQAQRTPDATAIAVADGSMTYREMIDASNRLAAYLRQLGVVSGQRVGVFEVRSLELVVDLLAIMKAGAAYVPLDPELPMPRLEYQLDNAEIKIVLSRSTLMDRLASFGVQTVAVDHLLPGLPQTLNLPSVAVTPDSAAYVIYTSGSTGQPKGVAVPHKGVVNRLLWMQEAYCLETDDCVLQKTPFTFDVSVWEFFWPLMAGCRLFLAAPEAHRDPHYVAGIIREQAVTTLHFVPPMLDLFLGESGLVDIKGLRRVVCSGEALHPETVQAFFDIFKPATHGTELYNLYGPTEASIDVTAWRCRPEDAHGLIPIGYPVANTQIYLLDISGALTPVGVPGEIYIGGVQVALGYVNRPELSAERFLSNPFAEGMMYRTGDLARYRKDGAIEFLGRLDHQIKLRGFRIELGEIETTLLTHPAIKQTVVTTWDRDERDRRLVAYVVLTQTNAPAQEEQMTALPAFLSEHLPEYMVPAHIVVLEALPLLLNGKIDRRALPEPQVETAGALVLPSTPNERLLYKVWRQVLGTDQFGVEQSFFALGGDSMLSIRMRTGMEQHGYTFLIQDLFSFSTIRTLAKHLHSLESVGHKRAQSKPFDMLCAADRALLPTGLDDAYPLSAMQGGMLFHAEFDNDTAVYRVVTSLHIAAEFDPLALQRAIADTFRRHPALRSSYDLSTYSEPLQLVHSEVEIPFEIAEDLGDHDVDLAQRVIKDWVARAKFHHFDVAKAPLLSFTVHRRGAASFQLSVVEHHVVLDGWSDAAMLEEIVNRYHAQLNGEELWLQSIPSSYRDFIAEERRVLGDTASRQFWNNLLHDAEPTLLPRKTLQHGEQQRSVQQAFDVPLPPEIGERLHHLARREGLPLKALLATAHVAVLRLVCNATDVVTGIVSNGRLEEAGGDEVIGVFLNTLPLRLDTTSGSLLALAHQVFAGERDGAPHRRYPFVQIQRDLGGQLQLDSYVNFMDFHLQWQMGRADDAAIVDIIGVAETNIPLAVNFLMDPIHNRLRFWLDCDVSLLDIEFCQRLIGYYQRALQAVVDHPEQDIATLDLLGDDERQLIARWNDTAVNYDAHTTVHAQIALQAARSPDAPALAYRWQTHSYAQLDARANQLAHQLRQLGVRRGSLVGVCLRRSTELVVALLAVMKAGGAYVPLDPTFPKNRLDFIAGDAAIDCLVTDSAGPVGLATKNVLLVDLEASLIGGQPSTALIADAALDANGDDPAYVIYTSGSTGLPKGTVIRHRNVINFFAGMDARIGCTESDTVLALTSVSFDISVLELLWPLVRGAKVVVVGEHLISNLISDGSESKRALTNCLLLPSTATEWCAAAEKWAADEGWLTLQDSRTNDMQWLAGNSSSTAFERAAAGGISVITPLLGQTVEELAHKISAYRSAAVADADGSTGRVTVILPCFILEDADSAQQQAYTAFREYLFSHVDLHPFRYADGIDESEEGYFSRSGLFGSPSGLVDRLRDLTRVGVDAIAYQLDFGLSADQISAGLPGLKRLVALHLDEAAETEHSFAEVCTRQRISIMQSTPSFLAAVVAEPLALASLQQARAVLVGGEVFPVGLAERLLTALPSVRVFNMYGPTETTIWSTVHELDRTHDTKVNVIPIGIPIANTEVLVLDAGRNPVPIGVAGELWIGGDGVAGLYLGRPDLTAERFPPHPKGNGLMYRTGDRVRWRRDGVLEFLGRVDRQVKILGYRVEPDEVESVLSTHPQVAAVAVVAVQKESGSTELVAFAAPHHSMVDRAAEESHVLRWGEVWEGAYSDPDSGAQGDDPAHDFAGWISSYDDQPIPEPQMREWLACAVKRVDALQPHSVLDVGVGVGLFMREFAPRVDHYIGLDVSKAALCNAATSLKLGPTLPAHIELMHGDAGYLEKIADGAVDTVILNSVIQYFPGTAYLERVLLEASRVVGQGGAVFVGDVRDVSLLEAFHATSQLQRAPALMLAHEISAVLERQLAAEGELCLATGFFRQLAAQIETLAEPRLEIKRGHAENELSCFRFDVVLLGRSRADTEPTGEVLAWAGMAAVSAAVGVATGLAVLEAKLQAQPVGLIVSGIPNQRLVRPLKLVQLLREAGSETTAWDLEKALWEIDDGSALDPELVAELAERHGYRIRLLVPEHGHLDQFDAVFERSA</sequence>
<dbReference type="SUPFAM" id="SSF51679">
    <property type="entry name" value="Bacterial luciferase-like"/>
    <property type="match status" value="1"/>
</dbReference>
<dbReference type="Gene3D" id="3.30.559.10">
    <property type="entry name" value="Chloramphenicol acetyltransferase-like domain"/>
    <property type="match status" value="2"/>
</dbReference>
<dbReference type="GO" id="GO:0008757">
    <property type="term" value="F:S-adenosylmethionine-dependent methyltransferase activity"/>
    <property type="evidence" value="ECO:0007669"/>
    <property type="project" value="InterPro"/>
</dbReference>
<evidence type="ECO:0000313" key="6">
    <source>
        <dbReference type="Proteomes" id="UP000240010"/>
    </source>
</evidence>
<dbReference type="InterPro" id="IPR001242">
    <property type="entry name" value="Condensation_dom"/>
</dbReference>
<dbReference type="CDD" id="cd17646">
    <property type="entry name" value="A_NRPS_AB3403-like"/>
    <property type="match status" value="1"/>
</dbReference>
<dbReference type="FunFam" id="3.40.50.980:FF:000001">
    <property type="entry name" value="Non-ribosomal peptide synthetase"/>
    <property type="match status" value="1"/>
</dbReference>
<dbReference type="GO" id="GO:0043041">
    <property type="term" value="P:amino acid activation for nonribosomal peptide biosynthetic process"/>
    <property type="evidence" value="ECO:0007669"/>
    <property type="project" value="TreeGrafter"/>
</dbReference>
<dbReference type="FunFam" id="3.40.50.12780:FF:000012">
    <property type="entry name" value="Non-ribosomal peptide synthetase"/>
    <property type="match status" value="1"/>
</dbReference>
<dbReference type="InterPro" id="IPR023213">
    <property type="entry name" value="CAT-like_dom_sf"/>
</dbReference>
<name>A0A2S6HIT7_9GAMM</name>
<dbReference type="Gene3D" id="1.10.1200.10">
    <property type="entry name" value="ACP-like"/>
    <property type="match status" value="1"/>
</dbReference>
<keyword evidence="3" id="KW-0597">Phosphoprotein</keyword>
<dbReference type="GO" id="GO:0031177">
    <property type="term" value="F:phosphopantetheine binding"/>
    <property type="evidence" value="ECO:0007669"/>
    <property type="project" value="TreeGrafter"/>
</dbReference>
<evidence type="ECO:0000256" key="2">
    <source>
        <dbReference type="ARBA" id="ARBA00022450"/>
    </source>
</evidence>
<organism evidence="5 6">
    <name type="scientific">Methylobacter tundripaludum</name>
    <dbReference type="NCBI Taxonomy" id="173365"/>
    <lineage>
        <taxon>Bacteria</taxon>
        <taxon>Pseudomonadati</taxon>
        <taxon>Pseudomonadota</taxon>
        <taxon>Gammaproteobacteria</taxon>
        <taxon>Methylococcales</taxon>
        <taxon>Methylococcaceae</taxon>
        <taxon>Methylobacter</taxon>
    </lineage>
</organism>
<dbReference type="PROSITE" id="PS50075">
    <property type="entry name" value="CARRIER"/>
    <property type="match status" value="1"/>
</dbReference>
<dbReference type="Gene3D" id="3.40.50.150">
    <property type="entry name" value="Vaccinia Virus protein VP39"/>
    <property type="match status" value="1"/>
</dbReference>
<dbReference type="GO" id="GO:0016705">
    <property type="term" value="F:oxidoreductase activity, acting on paired donors, with incorporation or reduction of molecular oxygen"/>
    <property type="evidence" value="ECO:0007669"/>
    <property type="project" value="InterPro"/>
</dbReference>
<dbReference type="SUPFAM" id="SSF53335">
    <property type="entry name" value="S-adenosyl-L-methionine-dependent methyltransferases"/>
    <property type="match status" value="1"/>
</dbReference>
<dbReference type="PROSITE" id="PS00012">
    <property type="entry name" value="PHOSPHOPANTETHEINE"/>
    <property type="match status" value="1"/>
</dbReference>
<feature type="domain" description="Carrier" evidence="4">
    <location>
        <begin position="1015"/>
        <end position="1089"/>
    </location>
</feature>
<accession>A0A2S6HIT7</accession>
<dbReference type="SUPFAM" id="SSF56801">
    <property type="entry name" value="Acetyl-CoA synthetase-like"/>
    <property type="match status" value="3"/>
</dbReference>
<dbReference type="Gene3D" id="3.30.300.30">
    <property type="match status" value="2"/>
</dbReference>
<dbReference type="FunFam" id="3.40.50.980:FF:000002">
    <property type="entry name" value="Enterobactin synthetase component F"/>
    <property type="match status" value="1"/>
</dbReference>
<dbReference type="InterPro" id="IPR006162">
    <property type="entry name" value="Ppantetheine_attach_site"/>
</dbReference>
<dbReference type="Gene3D" id="3.30.559.30">
    <property type="entry name" value="Nonribosomal peptide synthetase, condensation domain"/>
    <property type="match status" value="2"/>
</dbReference>
<dbReference type="PANTHER" id="PTHR45527">
    <property type="entry name" value="NONRIBOSOMAL PEPTIDE SYNTHETASE"/>
    <property type="match status" value="1"/>
</dbReference>
<dbReference type="InterPro" id="IPR020845">
    <property type="entry name" value="AMP-binding_CS"/>
</dbReference>
<dbReference type="PROSITE" id="PS00455">
    <property type="entry name" value="AMP_BINDING"/>
    <property type="match status" value="2"/>
</dbReference>
<dbReference type="InterPro" id="IPR013216">
    <property type="entry name" value="Methyltransf_11"/>
</dbReference>
<evidence type="ECO:0000313" key="5">
    <source>
        <dbReference type="EMBL" id="PPK77313.1"/>
    </source>
</evidence>
<dbReference type="FunFam" id="3.30.300.30:FF:000010">
    <property type="entry name" value="Enterobactin synthetase component F"/>
    <property type="match status" value="1"/>
</dbReference>
<dbReference type="EMBL" id="PTIZ01000002">
    <property type="protein sequence ID" value="PPK77313.1"/>
    <property type="molecule type" value="Genomic_DNA"/>
</dbReference>
<dbReference type="Gene3D" id="3.20.20.30">
    <property type="entry name" value="Luciferase-like domain"/>
    <property type="match status" value="1"/>
</dbReference>
<dbReference type="Pfam" id="PF08241">
    <property type="entry name" value="Methyltransf_11"/>
    <property type="match status" value="1"/>
</dbReference>
<dbReference type="InterPro" id="IPR009081">
    <property type="entry name" value="PP-bd_ACP"/>
</dbReference>
<dbReference type="NCBIfam" id="TIGR01733">
    <property type="entry name" value="AA-adenyl-dom"/>
    <property type="match status" value="1"/>
</dbReference>
<evidence type="ECO:0000256" key="3">
    <source>
        <dbReference type="ARBA" id="ARBA00022553"/>
    </source>
</evidence>
<comment type="caution">
    <text evidence="5">The sequence shown here is derived from an EMBL/GenBank/DDBJ whole genome shotgun (WGS) entry which is preliminary data.</text>
</comment>
<dbReference type="InterPro" id="IPR036661">
    <property type="entry name" value="Luciferase-like_sf"/>
</dbReference>
<dbReference type="CDD" id="cd02440">
    <property type="entry name" value="AdoMet_MTases"/>
    <property type="match status" value="1"/>
</dbReference>